<keyword evidence="1" id="KW-0812">Transmembrane</keyword>
<keyword evidence="1" id="KW-0472">Membrane</keyword>
<organism evidence="2">
    <name type="scientific">Oryza punctata</name>
    <name type="common">Red rice</name>
    <dbReference type="NCBI Taxonomy" id="4537"/>
    <lineage>
        <taxon>Eukaryota</taxon>
        <taxon>Viridiplantae</taxon>
        <taxon>Streptophyta</taxon>
        <taxon>Embryophyta</taxon>
        <taxon>Tracheophyta</taxon>
        <taxon>Spermatophyta</taxon>
        <taxon>Magnoliopsida</taxon>
        <taxon>Liliopsida</taxon>
        <taxon>Poales</taxon>
        <taxon>Poaceae</taxon>
        <taxon>BOP clade</taxon>
        <taxon>Oryzoideae</taxon>
        <taxon>Oryzeae</taxon>
        <taxon>Oryzinae</taxon>
        <taxon>Oryza</taxon>
    </lineage>
</organism>
<dbReference type="AlphaFoldDB" id="A0A0E0LHJ5"/>
<evidence type="ECO:0000313" key="2">
    <source>
        <dbReference type="EnsemblPlants" id="OPUNC07G04150.1"/>
    </source>
</evidence>
<protein>
    <submittedName>
        <fullName evidence="2">Uncharacterized protein</fullName>
    </submittedName>
</protein>
<dbReference type="HOGENOM" id="CLU_1051229_0_0_1"/>
<name>A0A0E0LHJ5_ORYPU</name>
<evidence type="ECO:0000256" key="1">
    <source>
        <dbReference type="SAM" id="Phobius"/>
    </source>
</evidence>
<reference evidence="2" key="2">
    <citation type="submission" date="2018-05" db="EMBL/GenBank/DDBJ databases">
        <title>OpunRS2 (Oryza punctata Reference Sequence Version 2).</title>
        <authorList>
            <person name="Zhang J."/>
            <person name="Kudrna D."/>
            <person name="Lee S."/>
            <person name="Talag J."/>
            <person name="Welchert J."/>
            <person name="Wing R.A."/>
        </authorList>
    </citation>
    <scope>NUCLEOTIDE SEQUENCE [LARGE SCALE GENOMIC DNA]</scope>
</reference>
<dbReference type="OMA" id="HAGFCAL"/>
<dbReference type="EnsemblPlants" id="OPUNC07G04150.1">
    <property type="protein sequence ID" value="OPUNC07G04150.1"/>
    <property type="gene ID" value="OPUNC07G04150"/>
</dbReference>
<dbReference type="Proteomes" id="UP000026962">
    <property type="component" value="Chromosome 7"/>
</dbReference>
<accession>A0A0E0LHJ5</accession>
<proteinExistence type="predicted"/>
<keyword evidence="3" id="KW-1185">Reference proteome</keyword>
<feature type="transmembrane region" description="Helical" evidence="1">
    <location>
        <begin position="244"/>
        <end position="262"/>
    </location>
</feature>
<keyword evidence="1" id="KW-1133">Transmembrane helix</keyword>
<dbReference type="Gramene" id="OPUNC07G04150.1">
    <property type="protein sequence ID" value="OPUNC07G04150.1"/>
    <property type="gene ID" value="OPUNC07G04150"/>
</dbReference>
<feature type="transmembrane region" description="Helical" evidence="1">
    <location>
        <begin position="153"/>
        <end position="173"/>
    </location>
</feature>
<sequence>MGSSTVGTIVASVLTPEERAERINAFLAAAAATGAKVAVTESLSAAARGKAALPRAAAQGAVNGIAEQEHLIRPHLSALLFDTELAKVKAAAAAGTAAAVSAMQMMLDIGDEEVSSANHIRIVSAAVLGAQAGCASVSLTAEVQSVNTRSGSYLRPLLGAILPIAFGTGLHLAGTKASELAISSIYGALAVLLFTLMTGIIPIVRSFSAESVSRHATLYSFVMIVSIMTIAWCSLLSDRLYINLCRGIGLLVVICLSLFWSYSGY</sequence>
<evidence type="ECO:0000313" key="3">
    <source>
        <dbReference type="Proteomes" id="UP000026962"/>
    </source>
</evidence>
<reference evidence="2" key="1">
    <citation type="submission" date="2015-04" db="UniProtKB">
        <authorList>
            <consortium name="EnsemblPlants"/>
        </authorList>
    </citation>
    <scope>IDENTIFICATION</scope>
</reference>
<feature type="transmembrane region" description="Helical" evidence="1">
    <location>
        <begin position="216"/>
        <end position="237"/>
    </location>
</feature>
<feature type="transmembrane region" description="Helical" evidence="1">
    <location>
        <begin position="185"/>
        <end position="204"/>
    </location>
</feature>